<dbReference type="PANTHER" id="PTHR37809:SF1">
    <property type="entry name" value="RIBOSOMAL PROTEIN S12 METHYLTHIOTRANSFERASE ACCESSORY FACTOR YCAO"/>
    <property type="match status" value="1"/>
</dbReference>
<evidence type="ECO:0000313" key="3">
    <source>
        <dbReference type="Proteomes" id="UP000003860"/>
    </source>
</evidence>
<dbReference type="STRING" id="588581.Cpap_1151"/>
<dbReference type="Gene3D" id="3.30.40.250">
    <property type="match status" value="1"/>
</dbReference>
<dbReference type="InterPro" id="IPR027624">
    <property type="entry name" value="TOMM_cyclo_SagD"/>
</dbReference>
<reference evidence="2" key="2">
    <citation type="submission" date="2011-01" db="EMBL/GenBank/DDBJ databases">
        <title>The Non-contiguous Finished genome of Clostridium papyrosolvens.</title>
        <authorList>
            <person name="Lucas S."/>
            <person name="Copeland A."/>
            <person name="Lapidus A."/>
            <person name="Cheng J.-F."/>
            <person name="Goodwin L."/>
            <person name="Pitluck S."/>
            <person name="Misra M."/>
            <person name="Chertkov O."/>
            <person name="Detter J.C."/>
            <person name="Han C."/>
            <person name="Tapia R."/>
            <person name="Land M."/>
            <person name="Hauser L."/>
            <person name="Kyrpides N."/>
            <person name="Ivanova N."/>
            <person name="Pagani I."/>
            <person name="Mouttaki H."/>
            <person name="He Z."/>
            <person name="Zhou J."/>
            <person name="Hemme C.L."/>
            <person name="Woyke T."/>
        </authorList>
    </citation>
    <scope>NUCLEOTIDE SEQUENCE [LARGE SCALE GENOMIC DNA]</scope>
    <source>
        <strain evidence="2">DSM 2782</strain>
    </source>
</reference>
<protein>
    <recommendedName>
        <fullName evidence="1">YcaO domain-containing protein</fullName>
    </recommendedName>
</protein>
<gene>
    <name evidence="2" type="ORF">Cpap_1151</name>
</gene>
<organism evidence="2 3">
    <name type="scientific">Ruminiclostridium papyrosolvens DSM 2782</name>
    <dbReference type="NCBI Taxonomy" id="588581"/>
    <lineage>
        <taxon>Bacteria</taxon>
        <taxon>Bacillati</taxon>
        <taxon>Bacillota</taxon>
        <taxon>Clostridia</taxon>
        <taxon>Eubacteriales</taxon>
        <taxon>Oscillospiraceae</taxon>
        <taxon>Ruminiclostridium</taxon>
    </lineage>
</organism>
<dbReference type="eggNOG" id="COG1944">
    <property type="taxonomic scope" value="Bacteria"/>
</dbReference>
<dbReference type="PANTHER" id="PTHR37809">
    <property type="entry name" value="RIBOSOMAL PROTEIN S12 METHYLTHIOTRANSFERASE ACCESSORY FACTOR YCAO"/>
    <property type="match status" value="1"/>
</dbReference>
<proteinExistence type="predicted"/>
<dbReference type="NCBIfam" id="TIGR03604">
    <property type="entry name" value="TOMM_cyclo_SagD"/>
    <property type="match status" value="1"/>
</dbReference>
<dbReference type="Gene3D" id="3.30.1330.230">
    <property type="match status" value="1"/>
</dbReference>
<dbReference type="PROSITE" id="PS51664">
    <property type="entry name" value="YCAO"/>
    <property type="match status" value="1"/>
</dbReference>
<accession>F1TF18</accession>
<sequence length="452" mass="51290">MIRFYPSYEHIMNQYRYIGGNQTGIMHGVLAPMVHMPPEPCLKSVTGRMPNYHKITFNDPEKHVEYHLSGYGMYHEEALIKLIGESVERYSSVSTEKLLREKAVYCSYKEMKKQGKVMPLEYLNIFSAEQQKTLAQMMPAYSPEHATEDDIIGWIKCASLVHPGEDVWVPMQILCIGFVKNSEKGEKFFTPSFSTGTASHRSLKKALLNALVEYIQIDSFVLSWYTKQKSKRVIIDDPDVLKCFEACGLGKDSPYEVIPLLVTMPDMDLPVYLNVLKRKDKKLPYLIVGTQGDLNAKNGVLRGSMEATAIIFMHMFNALFDPEKIEFSNTTSAFADLDTNVLYYGVPDKAKEIDALLEQLTGDTIKLSEIESRWENDVDAQISHLLSEVSKVSEYAVYVDITPPEVIEKGWSVVRTLIPELCGMCLPGFPFKNHPRMKKFGGVTNEYPHPLP</sequence>
<dbReference type="Pfam" id="PF02624">
    <property type="entry name" value="YcaO"/>
    <property type="match status" value="1"/>
</dbReference>
<dbReference type="RefSeq" id="WP_004620508.1">
    <property type="nucleotide sequence ID" value="NZ_ACXX02000010.1"/>
</dbReference>
<dbReference type="Proteomes" id="UP000003860">
    <property type="component" value="Unassembled WGS sequence"/>
</dbReference>
<evidence type="ECO:0000259" key="1">
    <source>
        <dbReference type="PROSITE" id="PS51664"/>
    </source>
</evidence>
<evidence type="ECO:0000313" key="2">
    <source>
        <dbReference type="EMBL" id="EGD46956.1"/>
    </source>
</evidence>
<comment type="caution">
    <text evidence="2">The sequence shown here is derived from an EMBL/GenBank/DDBJ whole genome shotgun (WGS) entry which is preliminary data.</text>
</comment>
<reference evidence="2" key="1">
    <citation type="submission" date="2009-07" db="EMBL/GenBank/DDBJ databases">
        <authorList>
            <consortium name="US DOE Joint Genome Institute (JGI-PGF)"/>
            <person name="Lucas S."/>
            <person name="Copeland A."/>
            <person name="Lapidus A."/>
            <person name="Glavina del Rio T."/>
            <person name="Tice H."/>
            <person name="Bruce D."/>
            <person name="Goodwin L."/>
            <person name="Pitluck S."/>
            <person name="Larimer F."/>
            <person name="Land M.L."/>
            <person name="Mouttaki H."/>
            <person name="He Z."/>
            <person name="Zhou J."/>
            <person name="Hemme C.L."/>
        </authorList>
    </citation>
    <scope>NUCLEOTIDE SEQUENCE [LARGE SCALE GENOMIC DNA]</scope>
    <source>
        <strain evidence="2">DSM 2782</strain>
    </source>
</reference>
<keyword evidence="3" id="KW-1185">Reference proteome</keyword>
<name>F1TF18_9FIRM</name>
<dbReference type="AlphaFoldDB" id="F1TF18"/>
<dbReference type="InterPro" id="IPR003776">
    <property type="entry name" value="YcaO-like_dom"/>
</dbReference>
<dbReference type="OrthoDB" id="305162at2"/>
<dbReference type="Gene3D" id="3.30.160.660">
    <property type="match status" value="1"/>
</dbReference>
<feature type="domain" description="YcaO" evidence="1">
    <location>
        <begin position="70"/>
        <end position="452"/>
    </location>
</feature>
<dbReference type="EMBL" id="ACXX02000010">
    <property type="protein sequence ID" value="EGD46956.1"/>
    <property type="molecule type" value="Genomic_DNA"/>
</dbReference>